<protein>
    <submittedName>
        <fullName evidence="2">Uncharacterized protein</fullName>
    </submittedName>
</protein>
<evidence type="ECO:0000313" key="3">
    <source>
        <dbReference type="Proteomes" id="UP000053317"/>
    </source>
</evidence>
<organism evidence="2 3">
    <name type="scientific">Phaeomoniella chlamydospora</name>
    <name type="common">Phaeoacremonium chlamydosporum</name>
    <dbReference type="NCBI Taxonomy" id="158046"/>
    <lineage>
        <taxon>Eukaryota</taxon>
        <taxon>Fungi</taxon>
        <taxon>Dikarya</taxon>
        <taxon>Ascomycota</taxon>
        <taxon>Pezizomycotina</taxon>
        <taxon>Eurotiomycetes</taxon>
        <taxon>Chaetothyriomycetidae</taxon>
        <taxon>Phaeomoniellales</taxon>
        <taxon>Phaeomoniellaceae</taxon>
        <taxon>Phaeomoniella</taxon>
    </lineage>
</organism>
<keyword evidence="3" id="KW-1185">Reference proteome</keyword>
<name>A0A0G2H9V9_PHACM</name>
<evidence type="ECO:0000256" key="1">
    <source>
        <dbReference type="SAM" id="MobiDB-lite"/>
    </source>
</evidence>
<reference evidence="2 3" key="2">
    <citation type="submission" date="2015-05" db="EMBL/GenBank/DDBJ databases">
        <authorList>
            <person name="Morales-Cruz A."/>
            <person name="Amrine K.C."/>
            <person name="Cantu D."/>
        </authorList>
    </citation>
    <scope>NUCLEOTIDE SEQUENCE [LARGE SCALE GENOMIC DNA]</scope>
    <source>
        <strain evidence="2">UCRPC4</strain>
    </source>
</reference>
<gene>
    <name evidence="2" type="ORF">UCRPC4_g01864</name>
</gene>
<feature type="compositionally biased region" description="Basic and acidic residues" evidence="1">
    <location>
        <begin position="14"/>
        <end position="32"/>
    </location>
</feature>
<dbReference type="Proteomes" id="UP000053317">
    <property type="component" value="Unassembled WGS sequence"/>
</dbReference>
<dbReference type="EMBL" id="LCWF01000043">
    <property type="protein sequence ID" value="KKY25340.1"/>
    <property type="molecule type" value="Genomic_DNA"/>
</dbReference>
<evidence type="ECO:0000313" key="2">
    <source>
        <dbReference type="EMBL" id="KKY25340.1"/>
    </source>
</evidence>
<dbReference type="OrthoDB" id="37659at2759"/>
<sequence>MPTQGKTAKGKSSKQAEKKSQKGGDKPNKETGKTSSNELGKKRFANLSGRLYLAIYNPRPGEGNVLHWALFLDCRSTNTWIVEVAGGPRQWRRSILTGTRPSRTASHRRNEYLADIDDVDSFLSEVHQTTINNSVVLWNCQQYVMDILDRLNNEDLIDDYQYADIRDRLQSQIDRGASSERD</sequence>
<reference evidence="2 3" key="1">
    <citation type="submission" date="2015-05" db="EMBL/GenBank/DDBJ databases">
        <title>Distinctive expansion of gene families associated with plant cell wall degradation and secondary metabolism in the genomes of grapevine trunk pathogens.</title>
        <authorList>
            <person name="Lawrence D.P."/>
            <person name="Travadon R."/>
            <person name="Rolshausen P.E."/>
            <person name="Baumgartner K."/>
        </authorList>
    </citation>
    <scope>NUCLEOTIDE SEQUENCE [LARGE SCALE GENOMIC DNA]</scope>
    <source>
        <strain evidence="2">UCRPC4</strain>
    </source>
</reference>
<dbReference type="AlphaFoldDB" id="A0A0G2H9V9"/>
<comment type="caution">
    <text evidence="2">The sequence shown here is derived from an EMBL/GenBank/DDBJ whole genome shotgun (WGS) entry which is preliminary data.</text>
</comment>
<feature type="region of interest" description="Disordered" evidence="1">
    <location>
        <begin position="1"/>
        <end position="40"/>
    </location>
</feature>
<proteinExistence type="predicted"/>
<accession>A0A0G2H9V9</accession>